<dbReference type="EMBL" id="CP116423">
    <property type="protein sequence ID" value="WCE70950.1"/>
    <property type="molecule type" value="Genomic_DNA"/>
</dbReference>
<dbReference type="Proteomes" id="UP001210770">
    <property type="component" value="Chromosome"/>
</dbReference>
<accession>A0AAX3LQU8</accession>
<feature type="compositionally biased region" description="Polar residues" evidence="1">
    <location>
        <begin position="30"/>
        <end position="41"/>
    </location>
</feature>
<dbReference type="AlphaFoldDB" id="A0AAX3LQU8"/>
<sequence>MTLVKFEITRTENPKSEKRSGKGKPDLCALQNQQCDSSPANSWPVQGSILRIL</sequence>
<protein>
    <submittedName>
        <fullName evidence="2">Uncharacterized protein</fullName>
    </submittedName>
</protein>
<reference evidence="2" key="1">
    <citation type="submission" date="2023-01" db="EMBL/GenBank/DDBJ databases">
        <title>Comparative genomic analysis of cold water coral derived Sulfitobacter faviae: insights into their metabolism and habitat adaptation.</title>
        <authorList>
            <person name="Guo Y."/>
            <person name="Lin S."/>
            <person name="Huang Z."/>
            <person name="Tang K."/>
            <person name="Wang X."/>
        </authorList>
    </citation>
    <scope>NUCLEOTIDE SEQUENCE</scope>
    <source>
        <strain evidence="2">SCSIO W_1865</strain>
    </source>
</reference>
<feature type="region of interest" description="Disordered" evidence="1">
    <location>
        <begin position="1"/>
        <end position="41"/>
    </location>
</feature>
<evidence type="ECO:0000313" key="2">
    <source>
        <dbReference type="EMBL" id="WCE70950.1"/>
    </source>
</evidence>
<organism evidence="2 3">
    <name type="scientific">Sulfitobacter faviae</name>
    <dbReference type="NCBI Taxonomy" id="1775881"/>
    <lineage>
        <taxon>Bacteria</taxon>
        <taxon>Pseudomonadati</taxon>
        <taxon>Pseudomonadota</taxon>
        <taxon>Alphaproteobacteria</taxon>
        <taxon>Rhodobacterales</taxon>
        <taxon>Roseobacteraceae</taxon>
        <taxon>Sulfitobacter</taxon>
    </lineage>
</organism>
<proteinExistence type="predicted"/>
<evidence type="ECO:0000256" key="1">
    <source>
        <dbReference type="SAM" id="MobiDB-lite"/>
    </source>
</evidence>
<evidence type="ECO:0000313" key="3">
    <source>
        <dbReference type="Proteomes" id="UP001210770"/>
    </source>
</evidence>
<dbReference type="RefSeq" id="WP_271689151.1">
    <property type="nucleotide sequence ID" value="NZ_CP116423.1"/>
</dbReference>
<feature type="compositionally biased region" description="Basic and acidic residues" evidence="1">
    <location>
        <begin position="7"/>
        <end position="25"/>
    </location>
</feature>
<name>A0AAX3LQU8_9RHOB</name>
<gene>
    <name evidence="2" type="ORF">PL336_03680</name>
</gene>